<feature type="region of interest" description="Disordered" evidence="1">
    <location>
        <begin position="1"/>
        <end position="112"/>
    </location>
</feature>
<keyword evidence="3" id="KW-1185">Reference proteome</keyword>
<dbReference type="Proteomes" id="UP001176961">
    <property type="component" value="Unassembled WGS sequence"/>
</dbReference>
<feature type="compositionally biased region" description="Low complexity" evidence="1">
    <location>
        <begin position="415"/>
        <end position="447"/>
    </location>
</feature>
<gene>
    <name evidence="2" type="ORF">CYNAS_LOCUS10331</name>
</gene>
<organism evidence="2 3">
    <name type="scientific">Cylicocyclus nassatus</name>
    <name type="common">Nematode worm</name>
    <dbReference type="NCBI Taxonomy" id="53992"/>
    <lineage>
        <taxon>Eukaryota</taxon>
        <taxon>Metazoa</taxon>
        <taxon>Ecdysozoa</taxon>
        <taxon>Nematoda</taxon>
        <taxon>Chromadorea</taxon>
        <taxon>Rhabditida</taxon>
        <taxon>Rhabditina</taxon>
        <taxon>Rhabditomorpha</taxon>
        <taxon>Strongyloidea</taxon>
        <taxon>Strongylidae</taxon>
        <taxon>Cylicocyclus</taxon>
    </lineage>
</organism>
<accession>A0AA36GU63</accession>
<feature type="compositionally biased region" description="Basic residues" evidence="1">
    <location>
        <begin position="94"/>
        <end position="112"/>
    </location>
</feature>
<sequence length="497" mass="54607">MAFPDFDRIEEVPEEEKSEEANGQSKGDSSESEGLPSESGSSEETASREKSPKSETSNEDEGTRSPLGPPAPPGEPGPAPPVPPKPSIPAGNKSKAKKVLKKSAKARNNKKKTKDLPVGFMFTTILSSFNNADKFKMEINVSSRSSFLACVQFSKSIGADVLSTRGLSVLYSKDNDQSVMAVTIAVRVVRYYHSPTLEKVITTRDGEAQTERVEMRTVQTQVQPSCTNAGSNTELHLLSENELESTVASVVAQHLEDMKTSESKKKEQRNAEKNVNTRPIQVPMQKAEDLDLGKNVVPRLQKLRVLDKMIGERAAVVEQFDESLVKMEIAKKREFIRKSRNALADLKAQREASKSAEMLEAILRRRTPQRPKSRDAATQSERPPSSEEQSQSSSSRTSSTSTSTSDASMDEEGQATESSSTASTRSSSSSKETILRKNSNSTTSSSTQPTVRNQEQADDAVRQQRNQAPAEAPPLSPTSLYLKQLREKILQERMQKV</sequence>
<name>A0AA36GU63_CYLNA</name>
<feature type="compositionally biased region" description="Pro residues" evidence="1">
    <location>
        <begin position="67"/>
        <end position="87"/>
    </location>
</feature>
<protein>
    <submittedName>
        <fullName evidence="2">Uncharacterized protein</fullName>
    </submittedName>
</protein>
<evidence type="ECO:0000313" key="2">
    <source>
        <dbReference type="EMBL" id="CAJ0598348.1"/>
    </source>
</evidence>
<feature type="compositionally biased region" description="Basic and acidic residues" evidence="1">
    <location>
        <begin position="1"/>
        <end position="11"/>
    </location>
</feature>
<dbReference type="EMBL" id="CATQJL010000223">
    <property type="protein sequence ID" value="CAJ0598348.1"/>
    <property type="molecule type" value="Genomic_DNA"/>
</dbReference>
<feature type="compositionally biased region" description="Low complexity" evidence="1">
    <location>
        <begin position="32"/>
        <end position="44"/>
    </location>
</feature>
<comment type="caution">
    <text evidence="2">The sequence shown here is derived from an EMBL/GenBank/DDBJ whole genome shotgun (WGS) entry which is preliminary data.</text>
</comment>
<proteinExistence type="predicted"/>
<dbReference type="AlphaFoldDB" id="A0AA36GU63"/>
<reference evidence="2" key="1">
    <citation type="submission" date="2023-07" db="EMBL/GenBank/DDBJ databases">
        <authorList>
            <consortium name="CYATHOMIX"/>
        </authorList>
    </citation>
    <scope>NUCLEOTIDE SEQUENCE</scope>
    <source>
        <strain evidence="2">N/A</strain>
    </source>
</reference>
<feature type="compositionally biased region" description="Low complexity" evidence="1">
    <location>
        <begin position="378"/>
        <end position="405"/>
    </location>
</feature>
<feature type="region of interest" description="Disordered" evidence="1">
    <location>
        <begin position="362"/>
        <end position="480"/>
    </location>
</feature>
<evidence type="ECO:0000256" key="1">
    <source>
        <dbReference type="SAM" id="MobiDB-lite"/>
    </source>
</evidence>
<evidence type="ECO:0000313" key="3">
    <source>
        <dbReference type="Proteomes" id="UP001176961"/>
    </source>
</evidence>